<evidence type="ECO:0008006" key="3">
    <source>
        <dbReference type="Google" id="ProtNLM"/>
    </source>
</evidence>
<dbReference type="KEGG" id="ppd:Ppro_1533"/>
<reference evidence="1 2" key="1">
    <citation type="submission" date="2006-10" db="EMBL/GenBank/DDBJ databases">
        <title>Complete sequence of chromosome of Pelobacter propionicus DSM 2379.</title>
        <authorList>
            <consortium name="US DOE Joint Genome Institute"/>
            <person name="Copeland A."/>
            <person name="Lucas S."/>
            <person name="Lapidus A."/>
            <person name="Barry K."/>
            <person name="Detter J.C."/>
            <person name="Glavina del Rio T."/>
            <person name="Hammon N."/>
            <person name="Israni S."/>
            <person name="Dalin E."/>
            <person name="Tice H."/>
            <person name="Pitluck S."/>
            <person name="Saunders E."/>
            <person name="Brettin T."/>
            <person name="Bruce D."/>
            <person name="Han C."/>
            <person name="Tapia R."/>
            <person name="Schmutz J."/>
            <person name="Larimer F."/>
            <person name="Land M."/>
            <person name="Hauser L."/>
            <person name="Kyrpides N."/>
            <person name="Kim E."/>
            <person name="Lovley D."/>
            <person name="Richardson P."/>
        </authorList>
    </citation>
    <scope>NUCLEOTIDE SEQUENCE [LARGE SCALE GENOMIC DNA]</scope>
    <source>
        <strain evidence="2">DSM 2379 / NBRC 103807 / OttBd1</strain>
    </source>
</reference>
<dbReference type="STRING" id="338966.Ppro_1533"/>
<gene>
    <name evidence="1" type="ordered locus">Ppro_1533</name>
</gene>
<dbReference type="HOGENOM" id="CLU_091283_4_0_7"/>
<evidence type="ECO:0000313" key="2">
    <source>
        <dbReference type="Proteomes" id="UP000006732"/>
    </source>
</evidence>
<dbReference type="EMBL" id="CP000482">
    <property type="protein sequence ID" value="ABK99148.1"/>
    <property type="molecule type" value="Genomic_DNA"/>
</dbReference>
<dbReference type="Proteomes" id="UP000006732">
    <property type="component" value="Chromosome"/>
</dbReference>
<dbReference type="AlphaFoldDB" id="A1AP78"/>
<dbReference type="InterPro" id="IPR036280">
    <property type="entry name" value="Multihaem_cyt_sf"/>
</dbReference>
<organism evidence="1 2">
    <name type="scientific">Pelobacter propionicus (strain DSM 2379 / NBRC 103807 / OttBd1)</name>
    <dbReference type="NCBI Taxonomy" id="338966"/>
    <lineage>
        <taxon>Bacteria</taxon>
        <taxon>Pseudomonadati</taxon>
        <taxon>Thermodesulfobacteriota</taxon>
        <taxon>Desulfuromonadia</taxon>
        <taxon>Desulfuromonadales</taxon>
        <taxon>Desulfuromonadaceae</taxon>
        <taxon>Pelobacter</taxon>
    </lineage>
</organism>
<name>A1AP78_PELPD</name>
<protein>
    <recommendedName>
        <fullName evidence="3">C_GCAxxG_C_C family protein</fullName>
    </recommendedName>
</protein>
<dbReference type="NCBIfam" id="NF045669">
    <property type="entry name" value="DVU1555_fam_CGA"/>
    <property type="match status" value="1"/>
</dbReference>
<accession>A1AP78</accession>
<dbReference type="InterPro" id="IPR010181">
    <property type="entry name" value="CGCAxxGCC_motif"/>
</dbReference>
<sequence length="149" mass="16073">MIDDTTFTLMELSQKGYFCSQILLILALRNQGKENPDLVRALYGISKGTAGQLGTCGTLTGAACLLSLYAGKGSDDEQESELLPGMLEELWEWFEHTYTPLYGGITCAAILADGTQPRERCGAIVANVYNKCLEILVANGFDPSEGPTV</sequence>
<proteinExistence type="predicted"/>
<keyword evidence="2" id="KW-1185">Reference proteome</keyword>
<dbReference type="SUPFAM" id="SSF48695">
    <property type="entry name" value="Multiheme cytochromes"/>
    <property type="match status" value="1"/>
</dbReference>
<dbReference type="OrthoDB" id="163426at2"/>
<dbReference type="eggNOG" id="ENOG5032ZHX">
    <property type="taxonomic scope" value="Bacteria"/>
</dbReference>
<evidence type="ECO:0000313" key="1">
    <source>
        <dbReference type="EMBL" id="ABK99148.1"/>
    </source>
</evidence>
<dbReference type="Pfam" id="PF09719">
    <property type="entry name" value="C_GCAxxG_C_C"/>
    <property type="match status" value="1"/>
</dbReference>